<evidence type="ECO:0000256" key="9">
    <source>
        <dbReference type="ARBA" id="ARBA00023242"/>
    </source>
</evidence>
<dbReference type="PANTHER" id="PTHR24082">
    <property type="entry name" value="NUCLEAR HORMONE RECEPTOR"/>
    <property type="match status" value="1"/>
</dbReference>
<dbReference type="GO" id="GO:0008270">
    <property type="term" value="F:zinc ion binding"/>
    <property type="evidence" value="ECO:0007669"/>
    <property type="project" value="UniProtKB-KW"/>
</dbReference>
<name>W2TRW9_NECAM</name>
<keyword evidence="5" id="KW-0805">Transcription regulation</keyword>
<dbReference type="STRING" id="51031.W2TRW9"/>
<dbReference type="KEGG" id="nai:NECAME_06809"/>
<proteinExistence type="inferred from homology"/>
<accession>W2TRW9</accession>
<organism evidence="11 12">
    <name type="scientific">Necator americanus</name>
    <name type="common">Human hookworm</name>
    <dbReference type="NCBI Taxonomy" id="51031"/>
    <lineage>
        <taxon>Eukaryota</taxon>
        <taxon>Metazoa</taxon>
        <taxon>Ecdysozoa</taxon>
        <taxon>Nematoda</taxon>
        <taxon>Chromadorea</taxon>
        <taxon>Rhabditida</taxon>
        <taxon>Rhabditina</taxon>
        <taxon>Rhabditomorpha</taxon>
        <taxon>Strongyloidea</taxon>
        <taxon>Ancylostomatidae</taxon>
        <taxon>Bunostominae</taxon>
        <taxon>Necator</taxon>
    </lineage>
</organism>
<evidence type="ECO:0000313" key="11">
    <source>
        <dbReference type="EMBL" id="ETN84573.1"/>
    </source>
</evidence>
<evidence type="ECO:0000256" key="2">
    <source>
        <dbReference type="ARBA" id="ARBA00022723"/>
    </source>
</evidence>
<dbReference type="SUPFAM" id="SSF57716">
    <property type="entry name" value="Glucocorticoid receptor-like (DNA-binding domain)"/>
    <property type="match status" value="1"/>
</dbReference>
<evidence type="ECO:0000256" key="1">
    <source>
        <dbReference type="ARBA" id="ARBA00005993"/>
    </source>
</evidence>
<dbReference type="GO" id="GO:0000122">
    <property type="term" value="P:negative regulation of transcription by RNA polymerase II"/>
    <property type="evidence" value="ECO:0007669"/>
    <property type="project" value="TreeGrafter"/>
</dbReference>
<keyword evidence="4" id="KW-0862">Zinc</keyword>
<dbReference type="EMBL" id="KI657919">
    <property type="protein sequence ID" value="ETN84573.1"/>
    <property type="molecule type" value="Genomic_DNA"/>
</dbReference>
<dbReference type="AlphaFoldDB" id="W2TRW9"/>
<evidence type="ECO:0000256" key="7">
    <source>
        <dbReference type="ARBA" id="ARBA00023163"/>
    </source>
</evidence>
<dbReference type="Proteomes" id="UP000053676">
    <property type="component" value="Unassembled WGS sequence"/>
</dbReference>
<keyword evidence="12" id="KW-1185">Reference proteome</keyword>
<keyword evidence="2" id="KW-0479">Metal-binding</keyword>
<evidence type="ECO:0000256" key="5">
    <source>
        <dbReference type="ARBA" id="ARBA00023015"/>
    </source>
</evidence>
<dbReference type="GO" id="GO:0004879">
    <property type="term" value="F:nuclear receptor activity"/>
    <property type="evidence" value="ECO:0007669"/>
    <property type="project" value="TreeGrafter"/>
</dbReference>
<evidence type="ECO:0000256" key="4">
    <source>
        <dbReference type="ARBA" id="ARBA00022833"/>
    </source>
</evidence>
<dbReference type="GO" id="GO:0009755">
    <property type="term" value="P:hormone-mediated signaling pathway"/>
    <property type="evidence" value="ECO:0007669"/>
    <property type="project" value="TreeGrafter"/>
</dbReference>
<dbReference type="PANTHER" id="PTHR24082:SF334">
    <property type="entry name" value="NUCLEAR HORMONE RECEPTOR FAMILY MEMBER NHR-85"/>
    <property type="match status" value="1"/>
</dbReference>
<keyword evidence="9" id="KW-0539">Nucleus</keyword>
<feature type="domain" description="Nuclear receptor" evidence="10">
    <location>
        <begin position="78"/>
        <end position="101"/>
    </location>
</feature>
<evidence type="ECO:0000256" key="8">
    <source>
        <dbReference type="ARBA" id="ARBA00023170"/>
    </source>
</evidence>
<dbReference type="GO" id="GO:0000978">
    <property type="term" value="F:RNA polymerase II cis-regulatory region sequence-specific DNA binding"/>
    <property type="evidence" value="ECO:0007669"/>
    <property type="project" value="TreeGrafter"/>
</dbReference>
<dbReference type="Pfam" id="PF00105">
    <property type="entry name" value="zf-C4"/>
    <property type="match status" value="1"/>
</dbReference>
<comment type="similarity">
    <text evidence="1">Belongs to the nuclear hormone receptor family.</text>
</comment>
<evidence type="ECO:0000259" key="10">
    <source>
        <dbReference type="Pfam" id="PF00105"/>
    </source>
</evidence>
<evidence type="ECO:0000313" key="12">
    <source>
        <dbReference type="Proteomes" id="UP000053676"/>
    </source>
</evidence>
<keyword evidence="7" id="KW-0804">Transcription</keyword>
<keyword evidence="3" id="KW-0863">Zinc-finger</keyword>
<dbReference type="InterPro" id="IPR001628">
    <property type="entry name" value="Znf_hrmn_rcpt"/>
</dbReference>
<evidence type="ECO:0000256" key="6">
    <source>
        <dbReference type="ARBA" id="ARBA00023125"/>
    </source>
</evidence>
<keyword evidence="8" id="KW-0675">Receptor</keyword>
<keyword evidence="6" id="KW-0238">DNA-binding</keyword>
<sequence length="157" mass="16849">MSAVSVDNVVLAYLLCSSRERRSCDGFVRAKTNESRDVFEGMSDFEALCLEPAWNVVLRCKIAVITATSEEFSATTLLCQVCSDKASGFHYGVFACEGCKVSALPYIHALSLPIAASMSRCPRHGTGLGRLNGCALVGAFSHAIIHRGLLSQPTSIM</sequence>
<dbReference type="OrthoDB" id="7634782at2759"/>
<dbReference type="GO" id="GO:0030154">
    <property type="term" value="P:cell differentiation"/>
    <property type="evidence" value="ECO:0007669"/>
    <property type="project" value="TreeGrafter"/>
</dbReference>
<evidence type="ECO:0000256" key="3">
    <source>
        <dbReference type="ARBA" id="ARBA00022771"/>
    </source>
</evidence>
<reference evidence="12" key="1">
    <citation type="journal article" date="2014" name="Nat. Genet.">
        <title>Genome of the human hookworm Necator americanus.</title>
        <authorList>
            <person name="Tang Y.T."/>
            <person name="Gao X."/>
            <person name="Rosa B.A."/>
            <person name="Abubucker S."/>
            <person name="Hallsworth-Pepin K."/>
            <person name="Martin J."/>
            <person name="Tyagi R."/>
            <person name="Heizer E."/>
            <person name="Zhang X."/>
            <person name="Bhonagiri-Palsikar V."/>
            <person name="Minx P."/>
            <person name="Warren W.C."/>
            <person name="Wang Q."/>
            <person name="Zhan B."/>
            <person name="Hotez P.J."/>
            <person name="Sternberg P.W."/>
            <person name="Dougall A."/>
            <person name="Gaze S.T."/>
            <person name="Mulvenna J."/>
            <person name="Sotillo J."/>
            <person name="Ranganathan S."/>
            <person name="Rabelo E.M."/>
            <person name="Wilson R.K."/>
            <person name="Felgner P.L."/>
            <person name="Bethony J."/>
            <person name="Hawdon J.M."/>
            <person name="Gasser R.B."/>
            <person name="Loukas A."/>
            <person name="Mitreva M."/>
        </authorList>
    </citation>
    <scope>NUCLEOTIDE SEQUENCE [LARGE SCALE GENOMIC DNA]</scope>
</reference>
<dbReference type="InterPro" id="IPR013088">
    <property type="entry name" value="Znf_NHR/GATA"/>
</dbReference>
<gene>
    <name evidence="11" type="ORF">NECAME_06809</name>
</gene>
<dbReference type="Gene3D" id="3.30.50.10">
    <property type="entry name" value="Erythroid Transcription Factor GATA-1, subunit A"/>
    <property type="match status" value="1"/>
</dbReference>
<dbReference type="GO" id="GO:0045944">
    <property type="term" value="P:positive regulation of transcription by RNA polymerase II"/>
    <property type="evidence" value="ECO:0007669"/>
    <property type="project" value="TreeGrafter"/>
</dbReference>
<dbReference type="InterPro" id="IPR050234">
    <property type="entry name" value="Nuclear_hormone_rcpt_NR1"/>
</dbReference>
<protein>
    <submittedName>
        <fullName evidence="11">Zinc finger, C4 type</fullName>
    </submittedName>
</protein>